<dbReference type="SUPFAM" id="SSF46955">
    <property type="entry name" value="Putative DNA-binding domain"/>
    <property type="match status" value="1"/>
</dbReference>
<dbReference type="InterPro" id="IPR047057">
    <property type="entry name" value="MerR_fam"/>
</dbReference>
<gene>
    <name evidence="4" type="primary">cadR</name>
    <name evidence="4" type="ORF">QEZ41_08875</name>
</gene>
<evidence type="ECO:0000313" key="5">
    <source>
        <dbReference type="Proteomes" id="UP001241056"/>
    </source>
</evidence>
<protein>
    <submittedName>
        <fullName evidence="4">Cd(II)/Pb(II)-responsive transcriptional regulator</fullName>
    </submittedName>
</protein>
<keyword evidence="5" id="KW-1185">Reference proteome</keyword>
<proteinExistence type="predicted"/>
<name>A0ABT7SQB7_9GAMM</name>
<dbReference type="PROSITE" id="PS50937">
    <property type="entry name" value="HTH_MERR_2"/>
    <property type="match status" value="1"/>
</dbReference>
<sequence length="142" mass="16260">MKIGQLAKRAHTPVETIRYYEREALLPEPQRSAANYRHYQQQHLERLLFIRQCRALDLSLAEIRTLLEVKDNPNAACDTANQVLDEHIQHVETRIHELQALAQQLRQLRSKCHSEKAASDCGILQSISKSNATPMPSSSHIK</sequence>
<dbReference type="RefSeq" id="WP_289411090.1">
    <property type="nucleotide sequence ID" value="NZ_JAUCDY010000010.1"/>
</dbReference>
<dbReference type="EMBL" id="JAUCDY010000010">
    <property type="protein sequence ID" value="MDM7858386.1"/>
    <property type="molecule type" value="Genomic_DNA"/>
</dbReference>
<evidence type="ECO:0000256" key="2">
    <source>
        <dbReference type="SAM" id="Coils"/>
    </source>
</evidence>
<dbReference type="PRINTS" id="PR00040">
    <property type="entry name" value="HTHMERR"/>
</dbReference>
<dbReference type="NCBIfam" id="TIGR02047">
    <property type="entry name" value="CadR-PbrR"/>
    <property type="match status" value="1"/>
</dbReference>
<accession>A0ABT7SQB7</accession>
<dbReference type="CDD" id="cd04784">
    <property type="entry name" value="HTH_CadR-PbrR"/>
    <property type="match status" value="1"/>
</dbReference>
<dbReference type="InterPro" id="IPR009061">
    <property type="entry name" value="DNA-bd_dom_put_sf"/>
</dbReference>
<dbReference type="SMART" id="SM00422">
    <property type="entry name" value="HTH_MERR"/>
    <property type="match status" value="1"/>
</dbReference>
<dbReference type="PANTHER" id="PTHR30204">
    <property type="entry name" value="REDOX-CYCLING DRUG-SENSING TRANSCRIPTIONAL ACTIVATOR SOXR"/>
    <property type="match status" value="1"/>
</dbReference>
<dbReference type="Proteomes" id="UP001241056">
    <property type="component" value="Unassembled WGS sequence"/>
</dbReference>
<comment type="caution">
    <text evidence="4">The sequence shown here is derived from an EMBL/GenBank/DDBJ whole genome shotgun (WGS) entry which is preliminary data.</text>
</comment>
<evidence type="ECO:0000313" key="4">
    <source>
        <dbReference type="EMBL" id="MDM7858386.1"/>
    </source>
</evidence>
<dbReference type="PANTHER" id="PTHR30204:SF92">
    <property type="entry name" value="HTH-TYPE TRANSCRIPTIONAL REGULATOR ZNTR"/>
    <property type="match status" value="1"/>
</dbReference>
<evidence type="ECO:0000256" key="1">
    <source>
        <dbReference type="ARBA" id="ARBA00023125"/>
    </source>
</evidence>
<evidence type="ECO:0000259" key="3">
    <source>
        <dbReference type="PROSITE" id="PS50937"/>
    </source>
</evidence>
<dbReference type="InterPro" id="IPR000551">
    <property type="entry name" value="MerR-type_HTH_dom"/>
</dbReference>
<feature type="coiled-coil region" evidence="2">
    <location>
        <begin position="88"/>
        <end position="118"/>
    </location>
</feature>
<reference evidence="4 5" key="1">
    <citation type="submission" date="2023-06" db="EMBL/GenBank/DDBJ databases">
        <title>Thiopseudomonas sp. CY1220 draft genome sequence.</title>
        <authorList>
            <person name="Zhao G."/>
            <person name="An M."/>
        </authorList>
    </citation>
    <scope>NUCLEOTIDE SEQUENCE [LARGE SCALE GENOMIC DNA]</scope>
    <source>
        <strain evidence="4 5">CY1220</strain>
    </source>
</reference>
<dbReference type="Pfam" id="PF13411">
    <property type="entry name" value="MerR_1"/>
    <property type="match status" value="1"/>
</dbReference>
<organism evidence="4 5">
    <name type="scientific">Thiopseudomonas acetoxidans</name>
    <dbReference type="NCBI Taxonomy" id="3041622"/>
    <lineage>
        <taxon>Bacteria</taxon>
        <taxon>Pseudomonadati</taxon>
        <taxon>Pseudomonadota</taxon>
        <taxon>Gammaproteobacteria</taxon>
        <taxon>Pseudomonadales</taxon>
        <taxon>Pseudomonadaceae</taxon>
        <taxon>Thiopseudomonas</taxon>
    </lineage>
</organism>
<dbReference type="InterPro" id="IPR011791">
    <property type="entry name" value="CadR-PbrR"/>
</dbReference>
<keyword evidence="2" id="KW-0175">Coiled coil</keyword>
<dbReference type="Gene3D" id="1.10.1660.10">
    <property type="match status" value="1"/>
</dbReference>
<feature type="domain" description="HTH merR-type" evidence="3">
    <location>
        <begin position="1"/>
        <end position="69"/>
    </location>
</feature>
<keyword evidence="1" id="KW-0238">DNA-binding</keyword>